<dbReference type="RefSeq" id="WP_089198118.1">
    <property type="nucleotide sequence ID" value="NZ_NHRJ02000001.1"/>
</dbReference>
<dbReference type="AlphaFoldDB" id="A0A2W1NX94"/>
<proteinExistence type="predicted"/>
<protein>
    <submittedName>
        <fullName evidence="1">Uncharacterized protein</fullName>
    </submittedName>
</protein>
<organism evidence="1 2">
    <name type="scientific">Paenibacillus xerothermodurans</name>
    <dbReference type="NCBI Taxonomy" id="1977292"/>
    <lineage>
        <taxon>Bacteria</taxon>
        <taxon>Bacillati</taxon>
        <taxon>Bacillota</taxon>
        <taxon>Bacilli</taxon>
        <taxon>Bacillales</taxon>
        <taxon>Paenibacillaceae</taxon>
        <taxon>Paenibacillus</taxon>
    </lineage>
</organism>
<evidence type="ECO:0000313" key="2">
    <source>
        <dbReference type="Proteomes" id="UP000214746"/>
    </source>
</evidence>
<sequence length="171" mass="19688">MGTRLLSEYSIKQRHPYLRYVRVHTLGRHRAAIYAWNNDLQLPEHQMATLKQFAADHLLPHVCFAVKPYHMVQTDEVPPVRESPKPIVDAAMNRSLNQQGIVEVMQSMFPSSRLTFNKYDFNTATVHFDVHSTSPVTDIEKELVDQYLYELIPIGSRSSVTYLQCSSQKSP</sequence>
<dbReference type="Proteomes" id="UP000214746">
    <property type="component" value="Unassembled WGS sequence"/>
</dbReference>
<accession>A0A2W1NX94</accession>
<keyword evidence="2" id="KW-1185">Reference proteome</keyword>
<reference evidence="1" key="1">
    <citation type="submission" date="2018-06" db="EMBL/GenBank/DDBJ databases">
        <title>Paenibacillus xerothermodurans sp. nov. an extremely dry heat resistant spore forming bacterium isolated from the soil of Cape Canaveral, Florida.</title>
        <authorList>
            <person name="Seuylemezian A."/>
            <person name="Kaur N."/>
            <person name="Patil P."/>
            <person name="Patil P."/>
            <person name="Mayilraj S."/>
            <person name="Vaishampayan P."/>
        </authorList>
    </citation>
    <scope>NUCLEOTIDE SEQUENCE [LARGE SCALE GENOMIC DNA]</scope>
    <source>
        <strain evidence="1">ATCC 27380</strain>
    </source>
</reference>
<evidence type="ECO:0000313" key="1">
    <source>
        <dbReference type="EMBL" id="PZE22346.1"/>
    </source>
</evidence>
<name>A0A2W1NX94_PAEXE</name>
<dbReference type="OrthoDB" id="2665639at2"/>
<gene>
    <name evidence="1" type="ORF">CBW46_000720</name>
</gene>
<comment type="caution">
    <text evidence="1">The sequence shown here is derived from an EMBL/GenBank/DDBJ whole genome shotgun (WGS) entry which is preliminary data.</text>
</comment>
<dbReference type="EMBL" id="NHRJ02000001">
    <property type="protein sequence ID" value="PZE22346.1"/>
    <property type="molecule type" value="Genomic_DNA"/>
</dbReference>